<dbReference type="STRING" id="529704.SAMN02927913_0968"/>
<feature type="domain" description="Lipid/polyisoprenoid-binding YceI-like" evidence="2">
    <location>
        <begin position="26"/>
        <end position="187"/>
    </location>
</feature>
<keyword evidence="1" id="KW-0732">Signal</keyword>
<proteinExistence type="predicted"/>
<organism evidence="3 4">
    <name type="scientific">Frateuria terrea</name>
    <dbReference type="NCBI Taxonomy" id="529704"/>
    <lineage>
        <taxon>Bacteria</taxon>
        <taxon>Pseudomonadati</taxon>
        <taxon>Pseudomonadota</taxon>
        <taxon>Gammaproteobacteria</taxon>
        <taxon>Lysobacterales</taxon>
        <taxon>Rhodanobacteraceae</taxon>
        <taxon>Frateuria</taxon>
    </lineage>
</organism>
<dbReference type="PANTHER" id="PTHR34406:SF1">
    <property type="entry name" value="PROTEIN YCEI"/>
    <property type="match status" value="1"/>
</dbReference>
<name>A0A1H6RIN9_9GAMM</name>
<dbReference type="PANTHER" id="PTHR34406">
    <property type="entry name" value="PROTEIN YCEI"/>
    <property type="match status" value="1"/>
</dbReference>
<dbReference type="InterPro" id="IPR007372">
    <property type="entry name" value="Lipid/polyisoprenoid-bd_YceI"/>
</dbReference>
<dbReference type="SMART" id="SM00867">
    <property type="entry name" value="YceI"/>
    <property type="match status" value="1"/>
</dbReference>
<dbReference type="Proteomes" id="UP000199420">
    <property type="component" value="Unassembled WGS sequence"/>
</dbReference>
<dbReference type="EMBL" id="FNYC01000001">
    <property type="protein sequence ID" value="SEI51680.1"/>
    <property type="molecule type" value="Genomic_DNA"/>
</dbReference>
<evidence type="ECO:0000313" key="4">
    <source>
        <dbReference type="Proteomes" id="UP000199420"/>
    </source>
</evidence>
<sequence length="189" mass="19816">MTRSALGRLAPLLLCLALPVAAPATDYRVLQDQSTLGFAATFQGASFQGSFAQWHAAIRFDPAHPAASGFDVTVDTTSASTGDSDRDGALPGADFFNATKYPQAHYVTTGFRRLDGTRVIANGNLTLRGETRPVNLTVTFAPQPGGTATMDVTGTLRRLDYGVGGGEYADTSVIGNNVTVNAHLVLAPK</sequence>
<dbReference type="Pfam" id="PF04264">
    <property type="entry name" value="YceI"/>
    <property type="match status" value="1"/>
</dbReference>
<gene>
    <name evidence="3" type="ORF">SAMN04487997_1053</name>
</gene>
<dbReference type="RefSeq" id="WP_245747163.1">
    <property type="nucleotide sequence ID" value="NZ_FNYC01000001.1"/>
</dbReference>
<dbReference type="AlphaFoldDB" id="A0A1H6RIN9"/>
<evidence type="ECO:0000259" key="2">
    <source>
        <dbReference type="SMART" id="SM00867"/>
    </source>
</evidence>
<dbReference type="Gene3D" id="2.40.128.110">
    <property type="entry name" value="Lipid/polyisoprenoid-binding, YceI-like"/>
    <property type="match status" value="1"/>
</dbReference>
<dbReference type="InterPro" id="IPR036761">
    <property type="entry name" value="TTHA0802/YceI-like_sf"/>
</dbReference>
<evidence type="ECO:0000313" key="3">
    <source>
        <dbReference type="EMBL" id="SEI51680.1"/>
    </source>
</evidence>
<keyword evidence="4" id="KW-1185">Reference proteome</keyword>
<evidence type="ECO:0000256" key="1">
    <source>
        <dbReference type="SAM" id="SignalP"/>
    </source>
</evidence>
<dbReference type="SUPFAM" id="SSF101874">
    <property type="entry name" value="YceI-like"/>
    <property type="match status" value="1"/>
</dbReference>
<reference evidence="3 4" key="1">
    <citation type="submission" date="2016-10" db="EMBL/GenBank/DDBJ databases">
        <authorList>
            <person name="de Groot N.N."/>
        </authorList>
    </citation>
    <scope>NUCLEOTIDE SEQUENCE [LARGE SCALE GENOMIC DNA]</scope>
    <source>
        <strain evidence="3 4">DSM 26515</strain>
    </source>
</reference>
<accession>A0A1H6RIN9</accession>
<protein>
    <submittedName>
        <fullName evidence="3">Polyisoprenoid-binding protein YceI</fullName>
    </submittedName>
</protein>
<feature type="chain" id="PRO_5011691422" evidence="1">
    <location>
        <begin position="25"/>
        <end position="189"/>
    </location>
</feature>
<feature type="signal peptide" evidence="1">
    <location>
        <begin position="1"/>
        <end position="24"/>
    </location>
</feature>